<dbReference type="RefSeq" id="XP_036688916.1">
    <property type="nucleotide sequence ID" value="XM_036833021.1"/>
</dbReference>
<dbReference type="InterPro" id="IPR001909">
    <property type="entry name" value="KRAB"/>
</dbReference>
<dbReference type="InterPro" id="IPR050169">
    <property type="entry name" value="Krueppel_C2H2_ZnF"/>
</dbReference>
<dbReference type="PANTHER" id="PTHR23232:SF157">
    <property type="entry name" value="ZINC FINGER PROTEIN 525"/>
    <property type="match status" value="1"/>
</dbReference>
<organism evidence="2 3">
    <name type="scientific">Balaenoptera musculus</name>
    <name type="common">Blue whale</name>
    <dbReference type="NCBI Taxonomy" id="9771"/>
    <lineage>
        <taxon>Eukaryota</taxon>
        <taxon>Metazoa</taxon>
        <taxon>Chordata</taxon>
        <taxon>Craniata</taxon>
        <taxon>Vertebrata</taxon>
        <taxon>Euteleostomi</taxon>
        <taxon>Mammalia</taxon>
        <taxon>Eutheria</taxon>
        <taxon>Laurasiatheria</taxon>
        <taxon>Artiodactyla</taxon>
        <taxon>Whippomorpha</taxon>
        <taxon>Cetacea</taxon>
        <taxon>Mysticeti</taxon>
        <taxon>Balaenopteridae</taxon>
        <taxon>Balaenoptera</taxon>
    </lineage>
</organism>
<dbReference type="SMART" id="SM00349">
    <property type="entry name" value="KRAB"/>
    <property type="match status" value="1"/>
</dbReference>
<evidence type="ECO:0000259" key="1">
    <source>
        <dbReference type="PROSITE" id="PS50805"/>
    </source>
</evidence>
<proteinExistence type="predicted"/>
<dbReference type="CDD" id="cd07765">
    <property type="entry name" value="KRAB_A-box"/>
    <property type="match status" value="1"/>
</dbReference>
<dbReference type="RefSeq" id="XP_036688915.1">
    <property type="nucleotide sequence ID" value="XM_036833020.1"/>
</dbReference>
<dbReference type="Gene3D" id="6.10.140.140">
    <property type="match status" value="1"/>
</dbReference>
<evidence type="ECO:0000313" key="4">
    <source>
        <dbReference type="RefSeq" id="XP_036688916.1"/>
    </source>
</evidence>
<accession>A0A8B8VVY3</accession>
<name>A0A8B8VVY3_BALMU</name>
<dbReference type="AlphaFoldDB" id="A0A8B8VVY3"/>
<evidence type="ECO:0000313" key="2">
    <source>
        <dbReference type="Proteomes" id="UP000694857"/>
    </source>
</evidence>
<dbReference type="GeneID" id="118884884"/>
<dbReference type="InterPro" id="IPR036051">
    <property type="entry name" value="KRAB_dom_sf"/>
</dbReference>
<dbReference type="Proteomes" id="UP000694857">
    <property type="component" value="Chromosome 19"/>
</dbReference>
<dbReference type="GO" id="GO:0006355">
    <property type="term" value="P:regulation of DNA-templated transcription"/>
    <property type="evidence" value="ECO:0007669"/>
    <property type="project" value="InterPro"/>
</dbReference>
<protein>
    <submittedName>
        <fullName evidence="3 4">Zinc finger protein 780A-like</fullName>
    </submittedName>
</protein>
<dbReference type="PANTHER" id="PTHR23232">
    <property type="entry name" value="KRAB DOMAIN C2H2 ZINC FINGER"/>
    <property type="match status" value="1"/>
</dbReference>
<keyword evidence="2" id="KW-1185">Reference proteome</keyword>
<reference evidence="3 4" key="1">
    <citation type="submission" date="2025-04" db="UniProtKB">
        <authorList>
            <consortium name="RefSeq"/>
        </authorList>
    </citation>
    <scope>IDENTIFICATION</scope>
    <source>
        <tissue evidence="3 4">Epidermis and Blubber</tissue>
    </source>
</reference>
<dbReference type="KEGG" id="bmus:118884884"/>
<gene>
    <name evidence="3 4" type="primary">LOC118884884</name>
</gene>
<sequence>MAQFQESVTFRDVAIAFAQQEWESLDSVQRVLDRDVMLENYRNLVSLAGHSCSKPHVITLLEQWKEPWMIVKKDQGRQYTEDDSEEGTVRPELWFRDTVKGPIQTTEGITTVVLQGQWCFKDKGQPCLKKCQHYTPYRILTHPPHYVSMVTKFLSPPGQRPPGQQDLSQIRNGICPVPLPPYRRKVYVP</sequence>
<dbReference type="SUPFAM" id="SSF109640">
    <property type="entry name" value="KRAB domain (Kruppel-associated box)"/>
    <property type="match status" value="1"/>
</dbReference>
<feature type="domain" description="KRAB" evidence="1">
    <location>
        <begin position="8"/>
        <end position="80"/>
    </location>
</feature>
<dbReference type="Pfam" id="PF01352">
    <property type="entry name" value="KRAB"/>
    <property type="match status" value="1"/>
</dbReference>
<dbReference type="PROSITE" id="PS50805">
    <property type="entry name" value="KRAB"/>
    <property type="match status" value="1"/>
</dbReference>
<evidence type="ECO:0000313" key="3">
    <source>
        <dbReference type="RefSeq" id="XP_036688915.1"/>
    </source>
</evidence>